<evidence type="ECO:0000313" key="1">
    <source>
        <dbReference type="EMBL" id="MEE6186515.1"/>
    </source>
</evidence>
<organism evidence="1 2">
    <name type="scientific">Niabella digestorum</name>
    <dbReference type="NCBI Taxonomy" id="3117701"/>
    <lineage>
        <taxon>Bacteria</taxon>
        <taxon>Pseudomonadati</taxon>
        <taxon>Bacteroidota</taxon>
        <taxon>Chitinophagia</taxon>
        <taxon>Chitinophagales</taxon>
        <taxon>Chitinophagaceae</taxon>
        <taxon>Niabella</taxon>
    </lineage>
</organism>
<sequence>MEPEIHRNKTAAETINEMPANRTLFVGKFTHESPVRPEIVHGLRTIQEVFAHYRPKVEVRLQTHSGMGKSEVLKFNAIEDFDIEGVIRQSKTLRQLKIRRGEYMKLAHLIGANEKLRGVLKNSEAKQGLLQCIKTAIKELQNNQ</sequence>
<proteinExistence type="predicted"/>
<gene>
    <name evidence="1" type="ORF">V2H41_04435</name>
</gene>
<dbReference type="Proteomes" id="UP001357452">
    <property type="component" value="Unassembled WGS sequence"/>
</dbReference>
<dbReference type="EMBL" id="JAZGLY010000002">
    <property type="protein sequence ID" value="MEE6186515.1"/>
    <property type="molecule type" value="Genomic_DNA"/>
</dbReference>
<reference evidence="1 2" key="1">
    <citation type="submission" date="2024-01" db="EMBL/GenBank/DDBJ databases">
        <title>Niabella digestum sp. nov., isolated from waste digestion system.</title>
        <authorList>
            <person name="Zhang L."/>
        </authorList>
    </citation>
    <scope>NUCLEOTIDE SEQUENCE [LARGE SCALE GENOMIC DNA]</scope>
    <source>
        <strain evidence="1 2">A18</strain>
    </source>
</reference>
<name>A0ABU7REV0_9BACT</name>
<comment type="caution">
    <text evidence="1">The sequence shown here is derived from an EMBL/GenBank/DDBJ whole genome shotgun (WGS) entry which is preliminary data.</text>
</comment>
<evidence type="ECO:0000313" key="2">
    <source>
        <dbReference type="Proteomes" id="UP001357452"/>
    </source>
</evidence>
<keyword evidence="2" id="KW-1185">Reference proteome</keyword>
<protein>
    <submittedName>
        <fullName evidence="1">Uncharacterized protein</fullName>
    </submittedName>
</protein>
<dbReference type="RefSeq" id="WP_330973924.1">
    <property type="nucleotide sequence ID" value="NZ_JAZGLY010000002.1"/>
</dbReference>
<accession>A0ABU7REV0</accession>